<proteinExistence type="predicted"/>
<feature type="region of interest" description="Disordered" evidence="1">
    <location>
        <begin position="56"/>
        <end position="76"/>
    </location>
</feature>
<dbReference type="Proteomes" id="UP001295740">
    <property type="component" value="Unassembled WGS sequence"/>
</dbReference>
<protein>
    <submittedName>
        <fullName evidence="3">Uu.00g005960.m01.CDS01</fullName>
    </submittedName>
</protein>
<evidence type="ECO:0000313" key="4">
    <source>
        <dbReference type="Proteomes" id="UP001295740"/>
    </source>
</evidence>
<evidence type="ECO:0000256" key="1">
    <source>
        <dbReference type="SAM" id="MobiDB-lite"/>
    </source>
</evidence>
<feature type="chain" id="PRO_5042473895" evidence="2">
    <location>
        <begin position="20"/>
        <end position="129"/>
    </location>
</feature>
<accession>A0AAI8YIU8</accession>
<evidence type="ECO:0000313" key="3">
    <source>
        <dbReference type="EMBL" id="CAJ2506466.1"/>
    </source>
</evidence>
<name>A0AAI8YIU8_9PEZI</name>
<feature type="signal peptide" evidence="2">
    <location>
        <begin position="1"/>
        <end position="19"/>
    </location>
</feature>
<comment type="caution">
    <text evidence="3">The sequence shown here is derived from an EMBL/GenBank/DDBJ whole genome shotgun (WGS) entry which is preliminary data.</text>
</comment>
<dbReference type="AlphaFoldDB" id="A0AAI8YIU8"/>
<gene>
    <name evidence="3" type="ORF">KHLLAP_LOCUS6934</name>
</gene>
<keyword evidence="2" id="KW-0732">Signal</keyword>
<reference evidence="3" key="1">
    <citation type="submission" date="2023-10" db="EMBL/GenBank/DDBJ databases">
        <authorList>
            <person name="Hackl T."/>
        </authorList>
    </citation>
    <scope>NUCLEOTIDE SEQUENCE</scope>
</reference>
<sequence length="129" mass="14319">MRLAAVPFFLVLSASIVLAKDRWSCVVTCWEQNNIVKFPFCGLECLGKTAGKETQVAEGTGSTEGETKDVEDTLSPKQETEYIKGSKTCFEQCDHLAENADREPFHECSHECTRKKMLGYGVDLGQYTG</sequence>
<keyword evidence="4" id="KW-1185">Reference proteome</keyword>
<evidence type="ECO:0000256" key="2">
    <source>
        <dbReference type="SAM" id="SignalP"/>
    </source>
</evidence>
<dbReference type="EMBL" id="CAUWAG010000008">
    <property type="protein sequence ID" value="CAJ2506466.1"/>
    <property type="molecule type" value="Genomic_DNA"/>
</dbReference>
<organism evidence="3 4">
    <name type="scientific">Anthostomella pinea</name>
    <dbReference type="NCBI Taxonomy" id="933095"/>
    <lineage>
        <taxon>Eukaryota</taxon>
        <taxon>Fungi</taxon>
        <taxon>Dikarya</taxon>
        <taxon>Ascomycota</taxon>
        <taxon>Pezizomycotina</taxon>
        <taxon>Sordariomycetes</taxon>
        <taxon>Xylariomycetidae</taxon>
        <taxon>Xylariales</taxon>
        <taxon>Xylariaceae</taxon>
        <taxon>Anthostomella</taxon>
    </lineage>
</organism>